<evidence type="ECO:0000313" key="4">
    <source>
        <dbReference type="Proteomes" id="UP000683360"/>
    </source>
</evidence>
<gene>
    <name evidence="3" type="ORF">MEDL_22049</name>
</gene>
<dbReference type="InterPro" id="IPR016187">
    <property type="entry name" value="CTDL_fold"/>
</dbReference>
<dbReference type="PANTHER" id="PTHR21446:SF12">
    <property type="entry name" value="POTASSIUM CHANNEL TETRAMERIZATION DOMAIN CONTAINING 1"/>
    <property type="match status" value="1"/>
</dbReference>
<dbReference type="Gene3D" id="3.10.100.10">
    <property type="entry name" value="Mannose-Binding Protein A, subunit A"/>
    <property type="match status" value="1"/>
</dbReference>
<feature type="transmembrane region" description="Helical" evidence="1">
    <location>
        <begin position="579"/>
        <end position="603"/>
    </location>
</feature>
<reference evidence="3" key="1">
    <citation type="submission" date="2021-03" db="EMBL/GenBank/DDBJ databases">
        <authorList>
            <person name="Bekaert M."/>
        </authorList>
    </citation>
    <scope>NUCLEOTIDE SEQUENCE</scope>
</reference>
<evidence type="ECO:0000256" key="1">
    <source>
        <dbReference type="SAM" id="Phobius"/>
    </source>
</evidence>
<name>A0A8S3RSE6_MYTED</name>
<feature type="domain" description="C-type lectin" evidence="2">
    <location>
        <begin position="203"/>
        <end position="315"/>
    </location>
</feature>
<sequence length="638" mass="72885">MSADKTREYLKVDKMNPGFEHYDTLNLDEVLGHFYMDMRKADGNLYKTNSRQCLRYTLNRYLKAPPYNKIIDIVNDESFSGSRENFKAAMTEIKRMRLGDVEHYQSIDEDDRRKMYTSIYLSLNTPFGLQNKIQFDVRLCFCPRGMENKTKSTFSVSEQTRLPMELVLFSFVILQSVQFGYMFHKPEMVTAPQMDLYSDLIEYTLYEREMSWNEAAVVCTQDEAHLLSINSKEEFDLIQEFKRGPWQLLADQDYWLGLSEPKQDQHIWQDCTKSTTFVTLKDEQYDQNKLCYLENKGALILERAPCDEHKYFACEKKLTAACNHSTILSSNSLARYVNITTRDCQEECAKSPNCWSGISIDSNLCILLESRPGSETLSQVTMFKKSCVQVKVVNDQHVPDVVANDNDAPSVNCSYTSQTEVSDSTGVQSITEVSDSTVLVTDIPTISDYTTVKTDISPTPCYMYETLNETNIYNETEFVTKYITVPVSVSTFVPNLQTVTTTINVTETVYVNNSVIDTNNPSPNGCLDASQPYLSPDDPVLHEAIASMSKELKVDKKKTNSHIRKLTSASDSRMSSRTIGIFGIVLLIIPFFLIILGDIPAVWRDTSIFLGDVGHKKVKDRNSFFPYLKHRQIFSEKL</sequence>
<proteinExistence type="predicted"/>
<dbReference type="InterPro" id="IPR052787">
    <property type="entry name" value="MAVS"/>
</dbReference>
<dbReference type="SMART" id="SM00034">
    <property type="entry name" value="CLECT"/>
    <property type="match status" value="1"/>
</dbReference>
<evidence type="ECO:0000313" key="3">
    <source>
        <dbReference type="EMBL" id="CAG2207793.1"/>
    </source>
</evidence>
<dbReference type="InterPro" id="IPR016186">
    <property type="entry name" value="C-type_lectin-like/link_sf"/>
</dbReference>
<dbReference type="OrthoDB" id="10516060at2759"/>
<evidence type="ECO:0000259" key="2">
    <source>
        <dbReference type="PROSITE" id="PS50041"/>
    </source>
</evidence>
<comment type="caution">
    <text evidence="3">The sequence shown here is derived from an EMBL/GenBank/DDBJ whole genome shotgun (WGS) entry which is preliminary data.</text>
</comment>
<protein>
    <submittedName>
        <fullName evidence="3">KCTD1_15</fullName>
    </submittedName>
</protein>
<dbReference type="Pfam" id="PF00059">
    <property type="entry name" value="Lectin_C"/>
    <property type="match status" value="1"/>
</dbReference>
<dbReference type="Proteomes" id="UP000683360">
    <property type="component" value="Unassembled WGS sequence"/>
</dbReference>
<dbReference type="SUPFAM" id="SSF56436">
    <property type="entry name" value="C-type lectin-like"/>
    <property type="match status" value="1"/>
</dbReference>
<dbReference type="PROSITE" id="PS50041">
    <property type="entry name" value="C_TYPE_LECTIN_2"/>
    <property type="match status" value="1"/>
</dbReference>
<dbReference type="CDD" id="cd00037">
    <property type="entry name" value="CLECT"/>
    <property type="match status" value="1"/>
</dbReference>
<organism evidence="3 4">
    <name type="scientific">Mytilus edulis</name>
    <name type="common">Blue mussel</name>
    <dbReference type="NCBI Taxonomy" id="6550"/>
    <lineage>
        <taxon>Eukaryota</taxon>
        <taxon>Metazoa</taxon>
        <taxon>Spiralia</taxon>
        <taxon>Lophotrochozoa</taxon>
        <taxon>Mollusca</taxon>
        <taxon>Bivalvia</taxon>
        <taxon>Autobranchia</taxon>
        <taxon>Pteriomorphia</taxon>
        <taxon>Mytilida</taxon>
        <taxon>Mytiloidea</taxon>
        <taxon>Mytilidae</taxon>
        <taxon>Mytilinae</taxon>
        <taxon>Mytilus</taxon>
    </lineage>
</organism>
<dbReference type="PANTHER" id="PTHR21446">
    <property type="entry name" value="DUF3504 DOMAIN-CONTAINING PROTEIN"/>
    <property type="match status" value="1"/>
</dbReference>
<keyword evidence="1" id="KW-0472">Membrane</keyword>
<keyword evidence="1" id="KW-1133">Transmembrane helix</keyword>
<dbReference type="EMBL" id="CAJPWZ010001091">
    <property type="protein sequence ID" value="CAG2207793.1"/>
    <property type="molecule type" value="Genomic_DNA"/>
</dbReference>
<keyword evidence="4" id="KW-1185">Reference proteome</keyword>
<keyword evidence="1" id="KW-0812">Transmembrane</keyword>
<dbReference type="InterPro" id="IPR001304">
    <property type="entry name" value="C-type_lectin-like"/>
</dbReference>
<accession>A0A8S3RSE6</accession>
<dbReference type="AlphaFoldDB" id="A0A8S3RSE6"/>